<feature type="domain" description="VanZ-like" evidence="2">
    <location>
        <begin position="15"/>
        <end position="138"/>
    </location>
</feature>
<keyword evidence="1" id="KW-1133">Transmembrane helix</keyword>
<dbReference type="EMBL" id="JADCLJ010000016">
    <property type="protein sequence ID" value="MBE4907751.1"/>
    <property type="molecule type" value="Genomic_DNA"/>
</dbReference>
<feature type="transmembrane region" description="Helical" evidence="1">
    <location>
        <begin position="62"/>
        <end position="83"/>
    </location>
</feature>
<keyword evidence="4" id="KW-1185">Reference proteome</keyword>
<feature type="transmembrane region" description="Helical" evidence="1">
    <location>
        <begin position="121"/>
        <end position="137"/>
    </location>
</feature>
<accession>A0ABR9QGX5</accession>
<keyword evidence="1" id="KW-0812">Transmembrane</keyword>
<reference evidence="3 4" key="1">
    <citation type="submission" date="2020-10" db="EMBL/GenBank/DDBJ databases">
        <title>Bacillus sp. HD4P25, an endophyte from a halophyte.</title>
        <authorList>
            <person name="Sun J.-Q."/>
        </authorList>
    </citation>
    <scope>NUCLEOTIDE SEQUENCE [LARGE SCALE GENOMIC DNA]</scope>
    <source>
        <strain evidence="3 4">YIM 93174</strain>
    </source>
</reference>
<sequence>MFTLIKQRLLKAIFYGYLLLLLYWMFLGFSRVTSEEYMYNLTPFDTVKKYILYYDHFPFTTWIINLAGNVGVFVPFGLLLPAIYPLLKKIVPFFAVFVVGITCIEFLQMVSKRGSFDVDDIILNTVGALIGFCIYRIKRA</sequence>
<protein>
    <submittedName>
        <fullName evidence="3">VanZ family protein</fullName>
    </submittedName>
</protein>
<evidence type="ECO:0000259" key="2">
    <source>
        <dbReference type="Pfam" id="PF04892"/>
    </source>
</evidence>
<evidence type="ECO:0000313" key="4">
    <source>
        <dbReference type="Proteomes" id="UP001516662"/>
    </source>
</evidence>
<comment type="caution">
    <text evidence="3">The sequence shown here is derived from an EMBL/GenBank/DDBJ whole genome shotgun (WGS) entry which is preliminary data.</text>
</comment>
<evidence type="ECO:0000313" key="3">
    <source>
        <dbReference type="EMBL" id="MBE4907751.1"/>
    </source>
</evidence>
<dbReference type="PANTHER" id="PTHR36834">
    <property type="entry name" value="MEMBRANE PROTEIN-RELATED"/>
    <property type="match status" value="1"/>
</dbReference>
<proteinExistence type="predicted"/>
<organism evidence="3 4">
    <name type="scientific">Litchfieldia luteola</name>
    <dbReference type="NCBI Taxonomy" id="682179"/>
    <lineage>
        <taxon>Bacteria</taxon>
        <taxon>Bacillati</taxon>
        <taxon>Bacillota</taxon>
        <taxon>Bacilli</taxon>
        <taxon>Bacillales</taxon>
        <taxon>Bacillaceae</taxon>
        <taxon>Litchfieldia</taxon>
    </lineage>
</organism>
<dbReference type="InterPro" id="IPR006976">
    <property type="entry name" value="VanZ-like"/>
</dbReference>
<dbReference type="Proteomes" id="UP001516662">
    <property type="component" value="Unassembled WGS sequence"/>
</dbReference>
<evidence type="ECO:0000256" key="1">
    <source>
        <dbReference type="SAM" id="Phobius"/>
    </source>
</evidence>
<dbReference type="Pfam" id="PF04892">
    <property type="entry name" value="VanZ"/>
    <property type="match status" value="1"/>
</dbReference>
<name>A0ABR9QGX5_9BACI</name>
<dbReference type="PANTHER" id="PTHR36834:SF1">
    <property type="entry name" value="INTEGRAL MEMBRANE PROTEIN"/>
    <property type="match status" value="1"/>
</dbReference>
<feature type="transmembrane region" description="Helical" evidence="1">
    <location>
        <begin position="12"/>
        <end position="32"/>
    </location>
</feature>
<gene>
    <name evidence="3" type="ORF">IMZ08_06745</name>
</gene>
<keyword evidence="1" id="KW-0472">Membrane</keyword>
<feature type="transmembrane region" description="Helical" evidence="1">
    <location>
        <begin position="90"/>
        <end position="109"/>
    </location>
</feature>
<dbReference type="InterPro" id="IPR053150">
    <property type="entry name" value="Teicoplanin_resist-assoc"/>
</dbReference>